<proteinExistence type="predicted"/>
<evidence type="ECO:0000313" key="2">
    <source>
        <dbReference type="Proteomes" id="UP000472320"/>
    </source>
</evidence>
<protein>
    <submittedName>
        <fullName evidence="1">Uncharacterized protein</fullName>
    </submittedName>
</protein>
<evidence type="ECO:0000313" key="1">
    <source>
        <dbReference type="EMBL" id="MTW09733.1"/>
    </source>
</evidence>
<dbReference type="EMBL" id="WNKX01000002">
    <property type="protein sequence ID" value="MTW09733.1"/>
    <property type="molecule type" value="Genomic_DNA"/>
</dbReference>
<gene>
    <name evidence="1" type="ORF">GM658_03885</name>
</gene>
<dbReference type="AlphaFoldDB" id="A0A6L6QDE7"/>
<name>A0A6L6QDE7_9BURK</name>
<dbReference type="RefSeq" id="WP_155452686.1">
    <property type="nucleotide sequence ID" value="NZ_WNKX01000002.1"/>
</dbReference>
<dbReference type="OrthoDB" id="569152at2"/>
<sequence length="437" mass="48030">MSHAQAIRMIEYEAHSLLERLNEVRPFALTLPMVAAAAPSVAAQAAIEKFLADGRSQLRKLARRFLHWLHSPAGNGAAPDLVQRRYAIVRMRFLDMLTQFDVFADALAERSQHNYGEWLGGLDVLAADALQLPCRPYFNPPVICHLDREPGAAIRRVRARMPGGGLTPVAIIRMPRERMVGSAIASSLVHEVGHQGAALLELVEQLQAALAQMAAARPAQRQCWLCLRIWLSEIIADFWSVARVGITSTQGLMSVVSLPAAFVTRFSVDDPHPPPWIRVKISAAIGNALYPDQQWQQLADTWDALYPLHQAAPQDAAAFRELERVIPEFAALLAGFRPAGLGGMALAQAFPLAYCAPARLRSLWQEQRRNKGTLALLPPTQACAAIGQAKFDGWISATEEVALLRRLLRFWALHSTIDARTVCAQARPAPPALAIAF</sequence>
<reference evidence="1 2" key="1">
    <citation type="submission" date="2019-11" db="EMBL/GenBank/DDBJ databases">
        <title>Type strains purchased from KCTC, JCM and DSMZ.</title>
        <authorList>
            <person name="Lu H."/>
        </authorList>
    </citation>
    <scope>NUCLEOTIDE SEQUENCE [LARGE SCALE GENOMIC DNA]</scope>
    <source>
        <strain evidence="1 2">JCM 31587</strain>
    </source>
</reference>
<comment type="caution">
    <text evidence="1">The sequence shown here is derived from an EMBL/GenBank/DDBJ whole genome shotgun (WGS) entry which is preliminary data.</text>
</comment>
<organism evidence="1 2">
    <name type="scientific">Massilia eburnea</name>
    <dbReference type="NCBI Taxonomy" id="1776165"/>
    <lineage>
        <taxon>Bacteria</taxon>
        <taxon>Pseudomonadati</taxon>
        <taxon>Pseudomonadota</taxon>
        <taxon>Betaproteobacteria</taxon>
        <taxon>Burkholderiales</taxon>
        <taxon>Oxalobacteraceae</taxon>
        <taxon>Telluria group</taxon>
        <taxon>Massilia</taxon>
    </lineage>
</organism>
<dbReference type="Proteomes" id="UP000472320">
    <property type="component" value="Unassembled WGS sequence"/>
</dbReference>
<accession>A0A6L6QDE7</accession>
<keyword evidence="2" id="KW-1185">Reference proteome</keyword>